<evidence type="ECO:0000313" key="4">
    <source>
        <dbReference type="Proteomes" id="UP000582981"/>
    </source>
</evidence>
<dbReference type="Pfam" id="PF13416">
    <property type="entry name" value="SBP_bac_8"/>
    <property type="match status" value="1"/>
</dbReference>
<feature type="signal peptide" evidence="2">
    <location>
        <begin position="1"/>
        <end position="20"/>
    </location>
</feature>
<accession>A0A7Y7WDY4</accession>
<keyword evidence="1 2" id="KW-0732">Signal</keyword>
<dbReference type="RefSeq" id="WP_177144323.1">
    <property type="nucleotide sequence ID" value="NZ_JACAPU010000015.1"/>
</dbReference>
<reference evidence="3 4" key="1">
    <citation type="submission" date="2020-04" db="EMBL/GenBank/DDBJ databases">
        <title>Molecular characterization of pseudomonads from Agaricus bisporus reveal novel blotch 2 pathogens in Western Europe.</title>
        <authorList>
            <person name="Taparia T."/>
            <person name="Krijger M."/>
            <person name="Haynes E."/>
            <person name="Elpinstone J.G."/>
            <person name="Noble R."/>
            <person name="Van Der Wolf J."/>
        </authorList>
    </citation>
    <scope>NUCLEOTIDE SEQUENCE [LARGE SCALE GENOMIC DNA]</scope>
    <source>
        <strain evidence="3 4">F1001</strain>
    </source>
</reference>
<gene>
    <name evidence="3" type="ORF">HX829_14120</name>
</gene>
<organism evidence="3 4">
    <name type="scientific">Pseudomonas gingeri</name>
    <dbReference type="NCBI Taxonomy" id="117681"/>
    <lineage>
        <taxon>Bacteria</taxon>
        <taxon>Pseudomonadati</taxon>
        <taxon>Pseudomonadota</taxon>
        <taxon>Gammaproteobacteria</taxon>
        <taxon>Pseudomonadales</taxon>
        <taxon>Pseudomonadaceae</taxon>
        <taxon>Pseudomonas</taxon>
    </lineage>
</organism>
<comment type="caution">
    <text evidence="3">The sequence shown here is derived from an EMBL/GenBank/DDBJ whole genome shotgun (WGS) entry which is preliminary data.</text>
</comment>
<evidence type="ECO:0000256" key="2">
    <source>
        <dbReference type="SAM" id="SignalP"/>
    </source>
</evidence>
<protein>
    <submittedName>
        <fullName evidence="3">ABC transporter substrate-binding protein</fullName>
    </submittedName>
</protein>
<dbReference type="InterPro" id="IPR006059">
    <property type="entry name" value="SBP"/>
</dbReference>
<dbReference type="PANTHER" id="PTHR30222:SF2">
    <property type="entry name" value="ABC TRANSPORTER SUBSTRATE-BINDING PROTEIN"/>
    <property type="match status" value="1"/>
</dbReference>
<dbReference type="Proteomes" id="UP000582981">
    <property type="component" value="Unassembled WGS sequence"/>
</dbReference>
<dbReference type="EMBL" id="JACAPU010000015">
    <property type="protein sequence ID" value="NWB47627.1"/>
    <property type="molecule type" value="Genomic_DNA"/>
</dbReference>
<dbReference type="PANTHER" id="PTHR30222">
    <property type="entry name" value="SPERMIDINE/PUTRESCINE-BINDING PERIPLASMIC PROTEIN"/>
    <property type="match status" value="1"/>
</dbReference>
<dbReference type="SUPFAM" id="SSF53850">
    <property type="entry name" value="Periplasmic binding protein-like II"/>
    <property type="match status" value="1"/>
</dbReference>
<evidence type="ECO:0000313" key="3">
    <source>
        <dbReference type="EMBL" id="NWB47627.1"/>
    </source>
</evidence>
<dbReference type="Gene3D" id="3.40.190.10">
    <property type="entry name" value="Periplasmic binding protein-like II"/>
    <property type="match status" value="2"/>
</dbReference>
<feature type="chain" id="PRO_5030644757" evidence="2">
    <location>
        <begin position="21"/>
        <end position="344"/>
    </location>
</feature>
<name>A0A7Y7WDY4_9PSED</name>
<dbReference type="AlphaFoldDB" id="A0A7Y7WDY4"/>
<dbReference type="CDD" id="cd13589">
    <property type="entry name" value="PBP2_polyamine_RpCGA009"/>
    <property type="match status" value="1"/>
</dbReference>
<proteinExistence type="predicted"/>
<sequence length="344" mass="37236">MKNKAIGALALTLMASTAMAGEITVISFGGVSKDVQTQAFYQPFEKATGSKVVAGEYNGEMGRIKAMVDTHSVNWDVVQVEGPELIRGCEEGLFEHLDMSAIGKPADFVPGTLSECGAGLLVWSMAMAYNADKLSVAPTGWGDFWDVKKYPGKRSLRKGAKYTLEIALMADGVPLADVYKVLSTPAGVDRAFRKLDQIKGSIQWWEAGAQPMQFLASGDVVMSTAFNGRVFSAQESGANVKVVWNGSIYAIDAWAIPKGSPNKALAEQFIGFSLRPENQKLHTEKLGYGSTNLKIQPLLAPALAARLNTAPDNLAQAMPMDNGFWVDHGEELEQRFNAWVAKTH</sequence>
<evidence type="ECO:0000256" key="1">
    <source>
        <dbReference type="ARBA" id="ARBA00022729"/>
    </source>
</evidence>